<accession>A0A0L7KM66</accession>
<evidence type="ECO:0000313" key="2">
    <source>
        <dbReference type="Proteomes" id="UP000037510"/>
    </source>
</evidence>
<reference evidence="1 2" key="1">
    <citation type="journal article" date="2015" name="Genome Biol. Evol.">
        <title>The genome of winter moth (Operophtera brumata) provides a genomic perspective on sexual dimorphism and phenology.</title>
        <authorList>
            <person name="Derks M.F."/>
            <person name="Smit S."/>
            <person name="Salis L."/>
            <person name="Schijlen E."/>
            <person name="Bossers A."/>
            <person name="Mateman C."/>
            <person name="Pijl A.S."/>
            <person name="de Ridder D."/>
            <person name="Groenen M.A."/>
            <person name="Visser M.E."/>
            <person name="Megens H.J."/>
        </authorList>
    </citation>
    <scope>NUCLEOTIDE SEQUENCE [LARGE SCALE GENOMIC DNA]</scope>
    <source>
        <strain evidence="1">WM2013NL</strain>
        <tissue evidence="1">Head and thorax</tissue>
    </source>
</reference>
<dbReference type="EMBL" id="JTDY01009051">
    <property type="protein sequence ID" value="KOB64156.1"/>
    <property type="molecule type" value="Genomic_DNA"/>
</dbReference>
<evidence type="ECO:0000313" key="1">
    <source>
        <dbReference type="EMBL" id="KOB64156.1"/>
    </source>
</evidence>
<organism evidence="1 2">
    <name type="scientific">Operophtera brumata</name>
    <name type="common">Winter moth</name>
    <name type="synonym">Phalaena brumata</name>
    <dbReference type="NCBI Taxonomy" id="104452"/>
    <lineage>
        <taxon>Eukaryota</taxon>
        <taxon>Metazoa</taxon>
        <taxon>Ecdysozoa</taxon>
        <taxon>Arthropoda</taxon>
        <taxon>Hexapoda</taxon>
        <taxon>Insecta</taxon>
        <taxon>Pterygota</taxon>
        <taxon>Neoptera</taxon>
        <taxon>Endopterygota</taxon>
        <taxon>Lepidoptera</taxon>
        <taxon>Glossata</taxon>
        <taxon>Ditrysia</taxon>
        <taxon>Geometroidea</taxon>
        <taxon>Geometridae</taxon>
        <taxon>Larentiinae</taxon>
        <taxon>Operophtera</taxon>
    </lineage>
</organism>
<dbReference type="InterPro" id="IPR039989">
    <property type="entry name" value="NUDT9"/>
</dbReference>
<gene>
    <name evidence="1" type="ORF">OBRU01_24532</name>
</gene>
<dbReference type="Proteomes" id="UP000037510">
    <property type="component" value="Unassembled WGS sequence"/>
</dbReference>
<comment type="caution">
    <text evidence="1">The sequence shown here is derived from an EMBL/GenBank/DDBJ whole genome shotgun (WGS) entry which is preliminary data.</text>
</comment>
<keyword evidence="2" id="KW-1185">Reference proteome</keyword>
<dbReference type="AlphaFoldDB" id="A0A0L7KM66"/>
<dbReference type="InterPro" id="IPR015797">
    <property type="entry name" value="NUDIX_hydrolase-like_dom_sf"/>
</dbReference>
<sequence>MIRPALAMISMHIKCRGGLYPRSNVERFPVPDEKVGWSVEYKNYKPVNHSAPSLHGQPWADPEIGQKDFKPNWNSIDGDVSRVSYMGQYKIQNGYPLNPIGRTGIVGRGVLGRWGPNHAADPVVTQEKKDWERRFKKFFSGGEAVYKGYIDDHRNTDNAWMESVANSFHDETGDTVGALSLHAGDDAVGVQWADITPQLKLYGSHKQMVDEVYRRITNTK</sequence>
<dbReference type="Gene3D" id="3.90.79.10">
    <property type="entry name" value="Nucleoside Triphosphate Pyrophosphohydrolase"/>
    <property type="match status" value="1"/>
</dbReference>
<dbReference type="GO" id="GO:0047631">
    <property type="term" value="F:ADP-ribose diphosphatase activity"/>
    <property type="evidence" value="ECO:0007669"/>
    <property type="project" value="InterPro"/>
</dbReference>
<protein>
    <submittedName>
        <fullName evidence="1">ADP-ribose pyrophosphatase, mitochondrial</fullName>
    </submittedName>
</protein>
<proteinExistence type="predicted"/>
<dbReference type="PANTHER" id="PTHR13030">
    <property type="entry name" value="NUDIX HYDROLASE"/>
    <property type="match status" value="1"/>
</dbReference>
<dbReference type="STRING" id="104452.A0A0L7KM66"/>
<dbReference type="PANTHER" id="PTHR13030:SF8">
    <property type="entry name" value="ADP-RIBOSE PYROPHOSPHATASE, MITOCHONDRIAL"/>
    <property type="match status" value="1"/>
</dbReference>
<dbReference type="Pfam" id="PF25969">
    <property type="entry name" value="NUDT9_N"/>
    <property type="match status" value="1"/>
</dbReference>
<dbReference type="SUPFAM" id="SSF55811">
    <property type="entry name" value="Nudix"/>
    <property type="match status" value="1"/>
</dbReference>
<name>A0A0L7KM66_OPEBR</name>